<dbReference type="NCBIfam" id="TIGR03083">
    <property type="entry name" value="maleylpyruvate isomerase family mycothiol-dependent enzyme"/>
    <property type="match status" value="1"/>
</dbReference>
<reference evidence="3" key="1">
    <citation type="submission" date="2022-03" db="EMBL/GenBank/DDBJ databases">
        <authorList>
            <person name="Leyn A S."/>
        </authorList>
    </citation>
    <scope>NUCLEOTIDE SEQUENCE</scope>
    <source>
        <strain evidence="3">Streptomyces globisporus 4-3</strain>
    </source>
</reference>
<evidence type="ECO:0000256" key="1">
    <source>
        <dbReference type="SAM" id="MobiDB-lite"/>
    </source>
</evidence>
<feature type="region of interest" description="Disordered" evidence="1">
    <location>
        <begin position="225"/>
        <end position="244"/>
    </location>
</feature>
<keyword evidence="4" id="KW-1185">Reference proteome</keyword>
<dbReference type="RefSeq" id="WP_073777723.1">
    <property type="nucleotide sequence ID" value="NZ_CAKXYP010000011.1"/>
</dbReference>
<dbReference type="Proteomes" id="UP001154015">
    <property type="component" value="Unassembled WGS sequence"/>
</dbReference>
<sequence length="244" mass="26233">MTDTTRGPIPDPAHHLAYRACRENITRLVTSDPSVAELPVPACPGWRVRDLVGHLVLVCRMAVDEDPGEISEPPPPPPGIPVHELVITWAALEEQLPGVLPRAEWLRRRILPLDALSHELDLRTALGLPPPDGSPALADALDLAVMGFTLSLHGHGLPALRVRTPDREWTAGEGEPAATVGGGSLEVFRALTGRRTARQIGELSWSTPPASWLPAFTWGPFTPPTRAVEEAAPTPMGPDRHSGT</sequence>
<organism evidence="3 4">
    <name type="scientific">Streptomyces globisporus</name>
    <dbReference type="NCBI Taxonomy" id="1908"/>
    <lineage>
        <taxon>Bacteria</taxon>
        <taxon>Bacillati</taxon>
        <taxon>Actinomycetota</taxon>
        <taxon>Actinomycetes</taxon>
        <taxon>Kitasatosporales</taxon>
        <taxon>Streptomycetaceae</taxon>
        <taxon>Streptomyces</taxon>
    </lineage>
</organism>
<feature type="domain" description="Mycothiol-dependent maleylpyruvate isomerase metal-binding" evidence="2">
    <location>
        <begin position="19"/>
        <end position="75"/>
    </location>
</feature>
<evidence type="ECO:0000259" key="2">
    <source>
        <dbReference type="Pfam" id="PF11716"/>
    </source>
</evidence>
<dbReference type="InterPro" id="IPR034660">
    <property type="entry name" value="DinB/YfiT-like"/>
</dbReference>
<dbReference type="InterPro" id="IPR024344">
    <property type="entry name" value="MDMPI_metal-binding"/>
</dbReference>
<protein>
    <recommendedName>
        <fullName evidence="2">Mycothiol-dependent maleylpyruvate isomerase metal-binding domain-containing protein</fullName>
    </recommendedName>
</protein>
<comment type="caution">
    <text evidence="3">The sequence shown here is derived from an EMBL/GenBank/DDBJ whole genome shotgun (WGS) entry which is preliminary data.</text>
</comment>
<dbReference type="EMBL" id="CAKXYP010000011">
    <property type="protein sequence ID" value="CAH9417046.1"/>
    <property type="molecule type" value="Genomic_DNA"/>
</dbReference>
<accession>A0ABM9H0F0</accession>
<dbReference type="Pfam" id="PF11716">
    <property type="entry name" value="MDMPI_N"/>
    <property type="match status" value="1"/>
</dbReference>
<evidence type="ECO:0000313" key="3">
    <source>
        <dbReference type="EMBL" id="CAH9417046.1"/>
    </source>
</evidence>
<gene>
    <name evidence="3" type="ORF">SGL43_04085</name>
</gene>
<dbReference type="InterPro" id="IPR017517">
    <property type="entry name" value="Maleyloyr_isom"/>
</dbReference>
<proteinExistence type="predicted"/>
<name>A0ABM9H0F0_STRGL</name>
<dbReference type="SUPFAM" id="SSF109854">
    <property type="entry name" value="DinB/YfiT-like putative metalloenzymes"/>
    <property type="match status" value="1"/>
</dbReference>
<evidence type="ECO:0000313" key="4">
    <source>
        <dbReference type="Proteomes" id="UP001154015"/>
    </source>
</evidence>